<dbReference type="STRING" id="523849.OCC_11724"/>
<evidence type="ECO:0000256" key="1">
    <source>
        <dbReference type="SAM" id="Phobius"/>
    </source>
</evidence>
<feature type="transmembrane region" description="Helical" evidence="1">
    <location>
        <begin position="148"/>
        <end position="166"/>
    </location>
</feature>
<keyword evidence="1" id="KW-0472">Membrane</keyword>
<organism evidence="2 3">
    <name type="scientific">Thermococcus litoralis (strain ATCC 51850 / DSM 5473 / JCM 8560 / NS-C)</name>
    <dbReference type="NCBI Taxonomy" id="523849"/>
    <lineage>
        <taxon>Archaea</taxon>
        <taxon>Methanobacteriati</taxon>
        <taxon>Methanobacteriota</taxon>
        <taxon>Thermococci</taxon>
        <taxon>Thermococcales</taxon>
        <taxon>Thermococcaceae</taxon>
        <taxon>Thermococcus</taxon>
    </lineage>
</organism>
<dbReference type="HOGENOM" id="CLU_1197686_0_0_2"/>
<dbReference type="KEGG" id="tlt:OCC_11724"/>
<dbReference type="Proteomes" id="UP000015502">
    <property type="component" value="Chromosome"/>
</dbReference>
<keyword evidence="1" id="KW-0812">Transmembrane</keyword>
<keyword evidence="1" id="KW-1133">Transmembrane helix</keyword>
<dbReference type="GeneID" id="16550081"/>
<dbReference type="OrthoDB" id="99071at2157"/>
<evidence type="ECO:0000313" key="2">
    <source>
        <dbReference type="EMBL" id="EHR78303.1"/>
    </source>
</evidence>
<dbReference type="EMBL" id="CP006670">
    <property type="protein sequence ID" value="EHR78303.1"/>
    <property type="molecule type" value="Genomic_DNA"/>
</dbReference>
<gene>
    <name evidence="2" type="ORF">OCC_11724</name>
</gene>
<dbReference type="RefSeq" id="WP_004068528.1">
    <property type="nucleotide sequence ID" value="NC_022084.1"/>
</dbReference>
<evidence type="ECO:0000313" key="3">
    <source>
        <dbReference type="Proteomes" id="UP000015502"/>
    </source>
</evidence>
<sequence>MKVEGAWPITPLGVSRIFVILGYSLMIAGLILQVHIGKLVWVGVTLLALSGGRGIEVKEDGLVLKYLFWRVKIPFEEIKEVMLANELREAKLFRYNWKDAGLVVLLFIITLIKAPWREFPLLFLWIFVIYVAYFLYLFVPIYKIWEDFGKIFLGIAVLLPIFSALVGENPVLGVFLGIVFLVFIVFWTRFDYIIVNTVGKDIIVIGCPDGKKAIKMFMGVKNEA</sequence>
<protein>
    <submittedName>
        <fullName evidence="2">Uncharacterized protein</fullName>
    </submittedName>
</protein>
<dbReference type="PaxDb" id="523849-OCC_11724"/>
<accession>H3ZNW2</accession>
<feature type="transmembrane region" description="Helical" evidence="1">
    <location>
        <begin position="20"/>
        <end position="49"/>
    </location>
</feature>
<reference evidence="2 3" key="1">
    <citation type="journal article" date="2012" name="J. Bacteriol.">
        <title>Genome sequence of the model hyperthermophilic archaeon Thermococcus litoralis NS-C.</title>
        <authorList>
            <person name="Gardner A.F."/>
            <person name="Kumar S."/>
            <person name="Perler F.B."/>
        </authorList>
    </citation>
    <scope>NUCLEOTIDE SEQUENCE [LARGE SCALE GENOMIC DNA]</scope>
    <source>
        <strain evidence="3">ATCC 51850 / DSM 5473 / JCM 8560 / NS-C</strain>
    </source>
</reference>
<feature type="transmembrane region" description="Helical" evidence="1">
    <location>
        <begin position="122"/>
        <end position="141"/>
    </location>
</feature>
<proteinExistence type="predicted"/>
<name>H3ZNW2_THELN</name>
<dbReference type="AlphaFoldDB" id="H3ZNW2"/>
<feature type="transmembrane region" description="Helical" evidence="1">
    <location>
        <begin position="172"/>
        <end position="190"/>
    </location>
</feature>
<keyword evidence="3" id="KW-1185">Reference proteome</keyword>